<dbReference type="InterPro" id="IPR036513">
    <property type="entry name" value="STAS_dom_sf"/>
</dbReference>
<name>A0ABW8EQC2_STRT5</name>
<dbReference type="PANTHER" id="PTHR33495">
    <property type="entry name" value="ANTI-SIGMA FACTOR ANTAGONIST TM_1081-RELATED-RELATED"/>
    <property type="match status" value="1"/>
</dbReference>
<dbReference type="Proteomes" id="UP001617351">
    <property type="component" value="Unassembled WGS sequence"/>
</dbReference>
<organism evidence="4 5">
    <name type="scientific">Streptomyces toxytricini</name>
    <name type="common">Actinomyces toxytricini</name>
    <dbReference type="NCBI Taxonomy" id="67369"/>
    <lineage>
        <taxon>Bacteria</taxon>
        <taxon>Bacillati</taxon>
        <taxon>Actinomycetota</taxon>
        <taxon>Actinomycetes</taxon>
        <taxon>Kitasatosporales</taxon>
        <taxon>Streptomycetaceae</taxon>
        <taxon>Streptomyces</taxon>
    </lineage>
</organism>
<comment type="caution">
    <text evidence="4">The sequence shown here is derived from an EMBL/GenBank/DDBJ whole genome shotgun (WGS) entry which is preliminary data.</text>
</comment>
<dbReference type="RefSeq" id="WP_402386802.1">
    <property type="nucleotide sequence ID" value="NZ_JBIUYY010000018.1"/>
</dbReference>
<evidence type="ECO:0000256" key="2">
    <source>
        <dbReference type="RuleBase" id="RU003749"/>
    </source>
</evidence>
<dbReference type="CDD" id="cd07043">
    <property type="entry name" value="STAS_anti-anti-sigma_factors"/>
    <property type="match status" value="1"/>
</dbReference>
<comment type="similarity">
    <text evidence="1 2">Belongs to the anti-sigma-factor antagonist family.</text>
</comment>
<dbReference type="PANTHER" id="PTHR33495:SF2">
    <property type="entry name" value="ANTI-SIGMA FACTOR ANTAGONIST TM_1081-RELATED"/>
    <property type="match status" value="1"/>
</dbReference>
<gene>
    <name evidence="4" type="ORF">ACIO7M_30765</name>
</gene>
<dbReference type="InterPro" id="IPR002645">
    <property type="entry name" value="STAS_dom"/>
</dbReference>
<evidence type="ECO:0000313" key="5">
    <source>
        <dbReference type="Proteomes" id="UP001617351"/>
    </source>
</evidence>
<feature type="domain" description="STAS" evidence="3">
    <location>
        <begin position="4"/>
        <end position="93"/>
    </location>
</feature>
<protein>
    <recommendedName>
        <fullName evidence="2">Anti-sigma factor antagonist</fullName>
    </recommendedName>
</protein>
<sequence>MNDFTVVTKQHTDRTVITVSGEMDLHTSPRLAQAATIIPLGGKTLYLDLTDVSFMDSSGLNVLVRLRRRMRAEGGRLAVTGLGSQPTRLLKITDTYELFTTDAAAVGSGSGRRPSD</sequence>
<dbReference type="NCBIfam" id="TIGR00377">
    <property type="entry name" value="ant_ant_sig"/>
    <property type="match status" value="1"/>
</dbReference>
<evidence type="ECO:0000259" key="3">
    <source>
        <dbReference type="PROSITE" id="PS50801"/>
    </source>
</evidence>
<dbReference type="PROSITE" id="PS50801">
    <property type="entry name" value="STAS"/>
    <property type="match status" value="1"/>
</dbReference>
<evidence type="ECO:0000256" key="1">
    <source>
        <dbReference type="ARBA" id="ARBA00009013"/>
    </source>
</evidence>
<dbReference type="Gene3D" id="3.30.750.24">
    <property type="entry name" value="STAS domain"/>
    <property type="match status" value="1"/>
</dbReference>
<dbReference type="Pfam" id="PF01740">
    <property type="entry name" value="STAS"/>
    <property type="match status" value="1"/>
</dbReference>
<accession>A0ABW8EQC2</accession>
<proteinExistence type="inferred from homology"/>
<keyword evidence="5" id="KW-1185">Reference proteome</keyword>
<reference evidence="4 5" key="1">
    <citation type="submission" date="2024-10" db="EMBL/GenBank/DDBJ databases">
        <title>The Natural Products Discovery Center: Release of the First 8490 Sequenced Strains for Exploring Actinobacteria Biosynthetic Diversity.</title>
        <authorList>
            <person name="Kalkreuter E."/>
            <person name="Kautsar S.A."/>
            <person name="Yang D."/>
            <person name="Bader C.D."/>
            <person name="Teijaro C.N."/>
            <person name="Fluegel L."/>
            <person name="Davis C.M."/>
            <person name="Simpson J.R."/>
            <person name="Lauterbach L."/>
            <person name="Steele A.D."/>
            <person name="Gui C."/>
            <person name="Meng S."/>
            <person name="Li G."/>
            <person name="Viehrig K."/>
            <person name="Ye F."/>
            <person name="Su P."/>
            <person name="Kiefer A.F."/>
            <person name="Nichols A."/>
            <person name="Cepeda A.J."/>
            <person name="Yan W."/>
            <person name="Fan B."/>
            <person name="Jiang Y."/>
            <person name="Adhikari A."/>
            <person name="Zheng C.-J."/>
            <person name="Schuster L."/>
            <person name="Cowan T.M."/>
            <person name="Smanski M.J."/>
            <person name="Chevrette M.G."/>
            <person name="De Carvalho L.P.S."/>
            <person name="Shen B."/>
        </authorList>
    </citation>
    <scope>NUCLEOTIDE SEQUENCE [LARGE SCALE GENOMIC DNA]</scope>
    <source>
        <strain evidence="4 5">NPDC087220</strain>
    </source>
</reference>
<evidence type="ECO:0000313" key="4">
    <source>
        <dbReference type="EMBL" id="MFJ2825465.1"/>
    </source>
</evidence>
<dbReference type="SUPFAM" id="SSF52091">
    <property type="entry name" value="SpoIIaa-like"/>
    <property type="match status" value="1"/>
</dbReference>
<dbReference type="InterPro" id="IPR003658">
    <property type="entry name" value="Anti-sigma_ant"/>
</dbReference>
<dbReference type="EMBL" id="JBIUYY010000018">
    <property type="protein sequence ID" value="MFJ2825465.1"/>
    <property type="molecule type" value="Genomic_DNA"/>
</dbReference>